<keyword evidence="12" id="KW-1015">Disulfide bond</keyword>
<dbReference type="FunFam" id="1.20.1070.10:FF:000034">
    <property type="entry name" value="G-protein coupled receptor 1"/>
    <property type="match status" value="1"/>
</dbReference>
<feature type="transmembrane region" description="Helical" evidence="21">
    <location>
        <begin position="41"/>
        <end position="60"/>
    </location>
</feature>
<dbReference type="Pfam" id="PF00001">
    <property type="entry name" value="7tm_1"/>
    <property type="match status" value="1"/>
</dbReference>
<keyword evidence="8 19" id="KW-0812">Transmembrane</keyword>
<dbReference type="GO" id="GO:0007204">
    <property type="term" value="P:positive regulation of cytosolic calcium ion concentration"/>
    <property type="evidence" value="ECO:0007669"/>
    <property type="project" value="TreeGrafter"/>
</dbReference>
<evidence type="ECO:0000256" key="12">
    <source>
        <dbReference type="ARBA" id="ARBA00023157"/>
    </source>
</evidence>
<keyword evidence="14 19" id="KW-0807">Transducer</keyword>
<organism evidence="23 24">
    <name type="scientific">Piprites chloris</name>
    <name type="common">Wing-barred manakin</name>
    <dbReference type="NCBI Taxonomy" id="114369"/>
    <lineage>
        <taxon>Eukaryota</taxon>
        <taxon>Metazoa</taxon>
        <taxon>Chordata</taxon>
        <taxon>Craniata</taxon>
        <taxon>Vertebrata</taxon>
        <taxon>Euteleostomi</taxon>
        <taxon>Archelosauria</taxon>
        <taxon>Archosauria</taxon>
        <taxon>Dinosauria</taxon>
        <taxon>Saurischia</taxon>
        <taxon>Theropoda</taxon>
        <taxon>Coelurosauria</taxon>
        <taxon>Aves</taxon>
        <taxon>Neognathae</taxon>
        <taxon>Neoaves</taxon>
        <taxon>Telluraves</taxon>
        <taxon>Australaves</taxon>
        <taxon>Passeriformes</taxon>
        <taxon>Pipridae</taxon>
        <taxon>Piprites</taxon>
    </lineage>
</organism>
<comment type="similarity">
    <text evidence="16">Belongs to the chemokine-like receptor (CMKLR) family.</text>
</comment>
<name>A0A7L0JHB7_PIPCL</name>
<evidence type="ECO:0000256" key="4">
    <source>
        <dbReference type="ARBA" id="ARBA00022475"/>
    </source>
</evidence>
<comment type="similarity">
    <text evidence="19">Belongs to the G-protein coupled receptor 1 family.</text>
</comment>
<feature type="domain" description="G-protein coupled receptors family 1 profile" evidence="22">
    <location>
        <begin position="22"/>
        <end position="272"/>
    </location>
</feature>
<evidence type="ECO:0000256" key="13">
    <source>
        <dbReference type="ARBA" id="ARBA00023170"/>
    </source>
</evidence>
<protein>
    <recommendedName>
        <fullName evidence="3">C5a anaphylatoxin chemotactic receptor 1</fullName>
    </recommendedName>
    <alternativeName>
        <fullName evidence="17">C5a anaphylatoxin chemotactic receptor</fullName>
    </alternativeName>
</protein>
<dbReference type="Gene3D" id="1.20.1070.10">
    <property type="entry name" value="Rhodopsin 7-helix transmembrane proteins"/>
    <property type="match status" value="1"/>
</dbReference>
<keyword evidence="4" id="KW-1003">Cell membrane</keyword>
<evidence type="ECO:0000256" key="16">
    <source>
        <dbReference type="ARBA" id="ARBA00025736"/>
    </source>
</evidence>
<dbReference type="Proteomes" id="UP000520962">
    <property type="component" value="Unassembled WGS sequence"/>
</dbReference>
<evidence type="ECO:0000256" key="7">
    <source>
        <dbReference type="ARBA" id="ARBA00022641"/>
    </source>
</evidence>
<evidence type="ECO:0000256" key="18">
    <source>
        <dbReference type="ARBA" id="ARBA00045990"/>
    </source>
</evidence>
<dbReference type="PRINTS" id="PR00237">
    <property type="entry name" value="GPCRRHODOPSN"/>
</dbReference>
<feature type="non-terminal residue" evidence="23">
    <location>
        <position position="318"/>
    </location>
</feature>
<dbReference type="PRINTS" id="PR01104">
    <property type="entry name" value="ANPHYLATOXNR"/>
</dbReference>
<evidence type="ECO:0000256" key="3">
    <source>
        <dbReference type="ARBA" id="ARBA00016344"/>
    </source>
</evidence>
<dbReference type="PANTHER" id="PTHR24225:SF29">
    <property type="entry name" value="C5A ANAPHYLATOXIN CHEMOTACTIC RECEPTOR 1"/>
    <property type="match status" value="1"/>
</dbReference>
<keyword evidence="13 19" id="KW-0675">Receptor</keyword>
<keyword evidence="9 21" id="KW-1133">Transmembrane helix</keyword>
<evidence type="ECO:0000259" key="22">
    <source>
        <dbReference type="PROSITE" id="PS50262"/>
    </source>
</evidence>
<gene>
    <name evidence="23" type="primary">C5ar1</name>
    <name evidence="23" type="ORF">PIPCHL_R07597</name>
</gene>
<dbReference type="GO" id="GO:0005886">
    <property type="term" value="C:plasma membrane"/>
    <property type="evidence" value="ECO:0007669"/>
    <property type="project" value="UniProtKB-SubCell"/>
</dbReference>
<evidence type="ECO:0000256" key="1">
    <source>
        <dbReference type="ARBA" id="ARBA00004541"/>
    </source>
</evidence>
<evidence type="ECO:0000256" key="8">
    <source>
        <dbReference type="ARBA" id="ARBA00022692"/>
    </source>
</evidence>
<dbReference type="GO" id="GO:0031410">
    <property type="term" value="C:cytoplasmic vesicle"/>
    <property type="evidence" value="ECO:0007669"/>
    <property type="project" value="UniProtKB-SubCell"/>
</dbReference>
<evidence type="ECO:0000256" key="5">
    <source>
        <dbReference type="ARBA" id="ARBA00022500"/>
    </source>
</evidence>
<dbReference type="PROSITE" id="PS00237">
    <property type="entry name" value="G_PROTEIN_RECEP_F1_1"/>
    <property type="match status" value="1"/>
</dbReference>
<feature type="transmembrane region" description="Helical" evidence="21">
    <location>
        <begin position="175"/>
        <end position="195"/>
    </location>
</feature>
<evidence type="ECO:0000256" key="21">
    <source>
        <dbReference type="SAM" id="Phobius"/>
    </source>
</evidence>
<evidence type="ECO:0000256" key="15">
    <source>
        <dbReference type="ARBA" id="ARBA00023329"/>
    </source>
</evidence>
<dbReference type="EMBL" id="VXAH01000829">
    <property type="protein sequence ID" value="NXK43500.1"/>
    <property type="molecule type" value="Genomic_DNA"/>
</dbReference>
<sequence length="318" mass="34214">VPLIHRFVLALYALIFLLGVLGNGAVVWVTALELRRTVNGVWFLNLAVADLLCCLALPFLALPLARDHHWPLGGFCCRVLPSLTVLNMFASVLLLTALSADRYALVTRPVWCHNHRTPGLARGACAVAWGVAALLTLPSFVFRTTRVDPFSDKTTCVLDYSLVGRHQHLTEVATAVTRLLCGFVGPLAVISVCYGRLLCHVHSKSSCRPRRATGTVLAVVVSFFVCWLPYHAVGVVLAAAPAGSAAFRAAQDADPVVAGLAYINSCLNPIIYAVMGRAFRARARRSWRGVLRAVLGDDSTPGAGTDRSKSGTTTVEEQ</sequence>
<feature type="region of interest" description="Disordered" evidence="20">
    <location>
        <begin position="298"/>
        <end position="318"/>
    </location>
</feature>
<keyword evidence="6" id="KW-0597">Phosphoprotein</keyword>
<feature type="non-terminal residue" evidence="23">
    <location>
        <position position="1"/>
    </location>
</feature>
<comment type="function">
    <text evidence="18">Receptor for the chemotactic and inflammatory peptide anaphylatoxin C5a. The ligand interacts with at least two sites on the receptor: a high-affinity site on the extracellular N-terminus, and a second site in the transmembrane region which activates downstream signaling events. Receptor activation stimulates chemotaxis, granule enzyme release, intracellular calcium release and superoxide anion production.</text>
</comment>
<dbReference type="GO" id="GO:0006935">
    <property type="term" value="P:chemotaxis"/>
    <property type="evidence" value="ECO:0007669"/>
    <property type="project" value="UniProtKB-KW"/>
</dbReference>
<evidence type="ECO:0000256" key="9">
    <source>
        <dbReference type="ARBA" id="ARBA00022989"/>
    </source>
</evidence>
<dbReference type="GO" id="GO:0006954">
    <property type="term" value="P:inflammatory response"/>
    <property type="evidence" value="ECO:0007669"/>
    <property type="project" value="TreeGrafter"/>
</dbReference>
<keyword evidence="10 19" id="KW-0297">G-protein coupled receptor</keyword>
<proteinExistence type="inferred from homology"/>
<dbReference type="InterPro" id="IPR000276">
    <property type="entry name" value="GPCR_Rhodpsn"/>
</dbReference>
<evidence type="ECO:0000313" key="24">
    <source>
        <dbReference type="Proteomes" id="UP000520962"/>
    </source>
</evidence>
<feature type="transmembrane region" description="Helical" evidence="21">
    <location>
        <begin position="80"/>
        <end position="100"/>
    </location>
</feature>
<evidence type="ECO:0000256" key="11">
    <source>
        <dbReference type="ARBA" id="ARBA00023136"/>
    </source>
</evidence>
<evidence type="ECO:0000256" key="19">
    <source>
        <dbReference type="RuleBase" id="RU000688"/>
    </source>
</evidence>
<reference evidence="23 24" key="1">
    <citation type="submission" date="2019-09" db="EMBL/GenBank/DDBJ databases">
        <title>Bird 10,000 Genomes (B10K) Project - Family phase.</title>
        <authorList>
            <person name="Zhang G."/>
        </authorList>
    </citation>
    <scope>NUCLEOTIDE SEQUENCE [LARGE SCALE GENOMIC DNA]</scope>
    <source>
        <strain evidence="23">B10K-DU-007-02</strain>
        <tissue evidence="23">Mixed tissue sample</tissue>
    </source>
</reference>
<keyword evidence="11 21" id="KW-0472">Membrane</keyword>
<evidence type="ECO:0000313" key="23">
    <source>
        <dbReference type="EMBL" id="NXK43500.1"/>
    </source>
</evidence>
<keyword evidence="7" id="KW-0765">Sulfation</keyword>
<dbReference type="GO" id="GO:0004930">
    <property type="term" value="F:G protein-coupled receptor activity"/>
    <property type="evidence" value="ECO:0007669"/>
    <property type="project" value="UniProtKB-KW"/>
</dbReference>
<accession>A0A7L0JHB7</accession>
<dbReference type="AlphaFoldDB" id="A0A7L0JHB7"/>
<evidence type="ECO:0000256" key="2">
    <source>
        <dbReference type="ARBA" id="ARBA00004651"/>
    </source>
</evidence>
<dbReference type="PROSITE" id="PS50262">
    <property type="entry name" value="G_PROTEIN_RECEP_F1_2"/>
    <property type="match status" value="1"/>
</dbReference>
<feature type="transmembrane region" description="Helical" evidence="21">
    <location>
        <begin position="120"/>
        <end position="142"/>
    </location>
</feature>
<feature type="transmembrane region" description="Helical" evidence="21">
    <location>
        <begin position="260"/>
        <end position="279"/>
    </location>
</feature>
<evidence type="ECO:0000256" key="17">
    <source>
        <dbReference type="ARBA" id="ARBA00033421"/>
    </source>
</evidence>
<evidence type="ECO:0000256" key="10">
    <source>
        <dbReference type="ARBA" id="ARBA00023040"/>
    </source>
</evidence>
<feature type="transmembrane region" description="Helical" evidence="21">
    <location>
        <begin position="216"/>
        <end position="240"/>
    </location>
</feature>
<dbReference type="GO" id="GO:0004878">
    <property type="term" value="F:complement component C5a receptor activity"/>
    <property type="evidence" value="ECO:0007669"/>
    <property type="project" value="TreeGrafter"/>
</dbReference>
<keyword evidence="5" id="KW-0145">Chemotaxis</keyword>
<evidence type="ECO:0000256" key="20">
    <source>
        <dbReference type="SAM" id="MobiDB-lite"/>
    </source>
</evidence>
<dbReference type="GO" id="GO:0007200">
    <property type="term" value="P:phospholipase C-activating G protein-coupled receptor signaling pathway"/>
    <property type="evidence" value="ECO:0007669"/>
    <property type="project" value="TreeGrafter"/>
</dbReference>
<dbReference type="SUPFAM" id="SSF81321">
    <property type="entry name" value="Family A G protein-coupled receptor-like"/>
    <property type="match status" value="1"/>
</dbReference>
<dbReference type="PRINTS" id="PR00426">
    <property type="entry name" value="C5ANPHYLTXNR"/>
</dbReference>
<keyword evidence="24" id="KW-1185">Reference proteome</keyword>
<evidence type="ECO:0000256" key="14">
    <source>
        <dbReference type="ARBA" id="ARBA00023224"/>
    </source>
</evidence>
<comment type="subcellular location">
    <subcellularLocation>
        <location evidence="2">Cell membrane</location>
        <topology evidence="2">Multi-pass membrane protein</topology>
    </subcellularLocation>
    <subcellularLocation>
        <location evidence="1">Cytoplasmic vesicle</location>
    </subcellularLocation>
</comment>
<comment type="caution">
    <text evidence="23">The sequence shown here is derived from an EMBL/GenBank/DDBJ whole genome shotgun (WGS) entry which is preliminary data.</text>
</comment>
<dbReference type="InterPro" id="IPR002234">
    <property type="entry name" value="Anphylx_rcpt_C3a/C5a1-2"/>
</dbReference>
<keyword evidence="15" id="KW-0968">Cytoplasmic vesicle</keyword>
<feature type="transmembrane region" description="Helical" evidence="21">
    <location>
        <begin position="6"/>
        <end position="29"/>
    </location>
</feature>
<dbReference type="InterPro" id="IPR017452">
    <property type="entry name" value="GPCR_Rhodpsn_7TM"/>
</dbReference>
<dbReference type="PANTHER" id="PTHR24225">
    <property type="entry name" value="CHEMOTACTIC RECEPTOR"/>
    <property type="match status" value="1"/>
</dbReference>
<evidence type="ECO:0000256" key="6">
    <source>
        <dbReference type="ARBA" id="ARBA00022553"/>
    </source>
</evidence>
<dbReference type="InterPro" id="IPR000826">
    <property type="entry name" value="Formyl_rcpt-rel"/>
</dbReference>